<evidence type="ECO:0000313" key="12">
    <source>
        <dbReference type="Proteomes" id="UP000236333"/>
    </source>
</evidence>
<evidence type="ECO:0000256" key="7">
    <source>
        <dbReference type="ARBA" id="ARBA00022833"/>
    </source>
</evidence>
<dbReference type="InterPro" id="IPR044066">
    <property type="entry name" value="TRIAD_supradom"/>
</dbReference>
<dbReference type="GO" id="GO:0043161">
    <property type="term" value="P:proteasome-mediated ubiquitin-dependent protein catabolic process"/>
    <property type="evidence" value="ECO:0007669"/>
    <property type="project" value="TreeGrafter"/>
</dbReference>
<dbReference type="Pfam" id="PF01485">
    <property type="entry name" value="IBR"/>
    <property type="match status" value="1"/>
</dbReference>
<dbReference type="Gene3D" id="3.30.40.10">
    <property type="entry name" value="Zinc/RING finger domain, C3HC4 (zinc finger)"/>
    <property type="match status" value="1"/>
</dbReference>
<feature type="domain" description="RING-type" evidence="10">
    <location>
        <begin position="719"/>
        <end position="928"/>
    </location>
</feature>
<dbReference type="Pfam" id="PF22191">
    <property type="entry name" value="IBR_1"/>
    <property type="match status" value="1"/>
</dbReference>
<dbReference type="GO" id="GO:0043130">
    <property type="term" value="F:ubiquitin binding"/>
    <property type="evidence" value="ECO:0007669"/>
    <property type="project" value="TreeGrafter"/>
</dbReference>
<evidence type="ECO:0000256" key="4">
    <source>
        <dbReference type="ARBA" id="ARBA00022737"/>
    </source>
</evidence>
<dbReference type="CDD" id="cd00590">
    <property type="entry name" value="RRM_SF"/>
    <property type="match status" value="1"/>
</dbReference>
<gene>
    <name evidence="11" type="ORF">TSOC_005722</name>
</gene>
<feature type="domain" description="RING-type" evidence="9">
    <location>
        <begin position="723"/>
        <end position="765"/>
    </location>
</feature>
<comment type="pathway">
    <text evidence="1">Protein modification; protein ubiquitination.</text>
</comment>
<dbReference type="InterPro" id="IPR002867">
    <property type="entry name" value="IBR_dom"/>
</dbReference>
<dbReference type="PROSITE" id="PS00518">
    <property type="entry name" value="ZF_RING_1"/>
    <property type="match status" value="1"/>
</dbReference>
<keyword evidence="6" id="KW-0833">Ubl conjugation pathway</keyword>
<reference evidence="11 12" key="1">
    <citation type="journal article" date="2017" name="Mol. Biol. Evol.">
        <title>The 4-celled Tetrabaena socialis nuclear genome reveals the essential components for genetic control of cell number at the origin of multicellularity in the volvocine lineage.</title>
        <authorList>
            <person name="Featherston J."/>
            <person name="Arakaki Y."/>
            <person name="Hanschen E.R."/>
            <person name="Ferris P.J."/>
            <person name="Michod R.E."/>
            <person name="Olson B.J.S.C."/>
            <person name="Nozaki H."/>
            <person name="Durand P.M."/>
        </authorList>
    </citation>
    <scope>NUCLEOTIDE SEQUENCE [LARGE SCALE GENOMIC DNA]</scope>
    <source>
        <strain evidence="11 12">NIES-571</strain>
    </source>
</reference>
<dbReference type="PANTHER" id="PTHR22770:SF13">
    <property type="entry name" value="RING-TYPE DOMAIN-CONTAINING PROTEIN"/>
    <property type="match status" value="1"/>
</dbReference>
<comment type="caution">
    <text evidence="11">The sequence shown here is derived from an EMBL/GenBank/DDBJ whole genome shotgun (WGS) entry which is preliminary data.</text>
</comment>
<keyword evidence="12" id="KW-1185">Reference proteome</keyword>
<dbReference type="OrthoDB" id="546833at2759"/>
<dbReference type="InterPro" id="IPR013087">
    <property type="entry name" value="Znf_C2H2_type"/>
</dbReference>
<dbReference type="InterPro" id="IPR035979">
    <property type="entry name" value="RBD_domain_sf"/>
</dbReference>
<evidence type="ECO:0000259" key="9">
    <source>
        <dbReference type="PROSITE" id="PS50089"/>
    </source>
</evidence>
<dbReference type="CDD" id="cd20335">
    <property type="entry name" value="BRcat_RBR"/>
    <property type="match status" value="1"/>
</dbReference>
<keyword evidence="2" id="KW-0808">Transferase</keyword>
<dbReference type="EMBL" id="PGGS01000161">
    <property type="protein sequence ID" value="PNH07795.1"/>
    <property type="molecule type" value="Genomic_DNA"/>
</dbReference>
<dbReference type="InterPro" id="IPR051628">
    <property type="entry name" value="LUBAC_E3_Ligases"/>
</dbReference>
<dbReference type="PROSITE" id="PS50089">
    <property type="entry name" value="ZF_RING_2"/>
    <property type="match status" value="1"/>
</dbReference>
<dbReference type="GO" id="GO:0008270">
    <property type="term" value="F:zinc ion binding"/>
    <property type="evidence" value="ECO:0007669"/>
    <property type="project" value="UniProtKB-KW"/>
</dbReference>
<dbReference type="InterPro" id="IPR013083">
    <property type="entry name" value="Znf_RING/FYVE/PHD"/>
</dbReference>
<dbReference type="InterPro" id="IPR001841">
    <property type="entry name" value="Znf_RING"/>
</dbReference>
<evidence type="ECO:0000256" key="5">
    <source>
        <dbReference type="ARBA" id="ARBA00022771"/>
    </source>
</evidence>
<protein>
    <submittedName>
        <fullName evidence="11">Uncharacterized protein</fullName>
    </submittedName>
</protein>
<sequence>MLGGGSGEQRDDPLGSISCRERFGQELQALGAHLQAEAPPGSSEARSSVSLAAHSGEALRGAVQRLRAVLQGLRDEAAREQTEVPIVGSTRCLLGPGGELRGVLTAGQHVTLTASGFAPGWATEAVLGGLFGRHGRVQCVRLVTIGGVHTARVTLETAAQAAAAQAALHNMALPEGGRLTVAGYQPHSAQTLFRPANLLHLSWSGGRPSGVAFVEFARGSAPVAAAVREANVRGDAGLLRRSVAGARGRRGMLKLGGGAWMFCQASKASPRVLQLKVCGEEREQQGSAAMQALRDPEGLKRTLAERFGAVTKVTVMQASGVEPEPSLRREQQPAMLAARLRSLLLQYGSLVSLDVKPYDTVRQLGRAFASFSSAHECAAARQALDGSTTAASWLSRQPLRAHSDVVCRLRLDARCFEALRGRLAFEVEKLRAMCADVRVSVKSLEPSQQGAGGGGGGGGASIKLQGSDLGQVVRAKRALEAATSGRLVTLEGAAGGGGPAEAAAGGGGLLQAAMLFVLSPPGKALIKQIEAEHSAAPTAGAGGADEADGEVASAAREVVHIRWDRALGQLRIYGSNDATIAAAELRLRRALQERQASLAAPSGCKEALSQPQFRRLLALGGQAWLGALCERHSLASASLGFVPLGVRLLGEPQALEAARGELLAAVAAPDAAERGLPAGARVDAAAAAAGGGGGGGGCAKGGAGGEQPQAVEGAKEKEEEACCPVCFCPPEAPHKLLLCSHTYCQACVQQLLLAAASSNQLPAKCCSQGCGSGVSLRDCLALLGPEQMERVHRSAFQAHVAAHPEAYGCCLTPDCGQVYAKQEQPQTQQAATRSGGGGAGHGAMGTHFACTCCLMSWCTSCQVPWHAGQSCGEFKAGCRVAIEKNSGCNHMTCTSCKGHFCWICGEEFNSGGSTYDHLVQKHGGIFDY</sequence>
<evidence type="ECO:0000256" key="2">
    <source>
        <dbReference type="ARBA" id="ARBA00022679"/>
    </source>
</evidence>
<accession>A0A2J8A5L5</accession>
<dbReference type="PROSITE" id="PS00028">
    <property type="entry name" value="ZINC_FINGER_C2H2_1"/>
    <property type="match status" value="1"/>
</dbReference>
<dbReference type="AlphaFoldDB" id="A0A2J8A5L5"/>
<keyword evidence="7" id="KW-0862">Zinc</keyword>
<name>A0A2J8A5L5_9CHLO</name>
<dbReference type="GO" id="GO:0004842">
    <property type="term" value="F:ubiquitin-protein transferase activity"/>
    <property type="evidence" value="ECO:0007669"/>
    <property type="project" value="TreeGrafter"/>
</dbReference>
<evidence type="ECO:0000256" key="3">
    <source>
        <dbReference type="ARBA" id="ARBA00022723"/>
    </source>
</evidence>
<organism evidence="11 12">
    <name type="scientific">Tetrabaena socialis</name>
    <dbReference type="NCBI Taxonomy" id="47790"/>
    <lineage>
        <taxon>Eukaryota</taxon>
        <taxon>Viridiplantae</taxon>
        <taxon>Chlorophyta</taxon>
        <taxon>core chlorophytes</taxon>
        <taxon>Chlorophyceae</taxon>
        <taxon>CS clade</taxon>
        <taxon>Chlamydomonadales</taxon>
        <taxon>Tetrabaenaceae</taxon>
        <taxon>Tetrabaena</taxon>
    </lineage>
</organism>
<dbReference type="Proteomes" id="UP000236333">
    <property type="component" value="Unassembled WGS sequence"/>
</dbReference>
<dbReference type="PROSITE" id="PS51873">
    <property type="entry name" value="TRIAD"/>
    <property type="match status" value="1"/>
</dbReference>
<proteinExistence type="predicted"/>
<dbReference type="Gene3D" id="1.20.120.1750">
    <property type="match status" value="1"/>
</dbReference>
<dbReference type="SUPFAM" id="SSF57850">
    <property type="entry name" value="RING/U-box"/>
    <property type="match status" value="2"/>
</dbReference>
<dbReference type="PANTHER" id="PTHR22770">
    <property type="entry name" value="UBIQUITIN CONJUGATING ENZYME 7 INTERACTING PROTEIN-RELATED"/>
    <property type="match status" value="1"/>
</dbReference>
<keyword evidence="5 8" id="KW-0863">Zinc-finger</keyword>
<dbReference type="SUPFAM" id="SSF54928">
    <property type="entry name" value="RNA-binding domain, RBD"/>
    <property type="match status" value="1"/>
</dbReference>
<keyword evidence="3" id="KW-0479">Metal-binding</keyword>
<evidence type="ECO:0000256" key="1">
    <source>
        <dbReference type="ARBA" id="ARBA00004906"/>
    </source>
</evidence>
<evidence type="ECO:0000313" key="11">
    <source>
        <dbReference type="EMBL" id="PNH07795.1"/>
    </source>
</evidence>
<dbReference type="GO" id="GO:0097039">
    <property type="term" value="P:protein linear polyubiquitination"/>
    <property type="evidence" value="ECO:0007669"/>
    <property type="project" value="TreeGrafter"/>
</dbReference>
<keyword evidence="4" id="KW-0677">Repeat</keyword>
<evidence type="ECO:0000256" key="8">
    <source>
        <dbReference type="PROSITE-ProRule" id="PRU00175"/>
    </source>
</evidence>
<dbReference type="GO" id="GO:0003676">
    <property type="term" value="F:nucleic acid binding"/>
    <property type="evidence" value="ECO:0007669"/>
    <property type="project" value="InterPro"/>
</dbReference>
<dbReference type="InterPro" id="IPR017907">
    <property type="entry name" value="Znf_RING_CS"/>
</dbReference>
<evidence type="ECO:0000256" key="6">
    <source>
        <dbReference type="ARBA" id="ARBA00022786"/>
    </source>
</evidence>
<evidence type="ECO:0000259" key="10">
    <source>
        <dbReference type="PROSITE" id="PS51873"/>
    </source>
</evidence>
<dbReference type="GO" id="GO:0000151">
    <property type="term" value="C:ubiquitin ligase complex"/>
    <property type="evidence" value="ECO:0007669"/>
    <property type="project" value="TreeGrafter"/>
</dbReference>